<dbReference type="PROSITE" id="PS51144">
    <property type="entry name" value="ALPHA_CA_2"/>
    <property type="match status" value="1"/>
</dbReference>
<dbReference type="Pfam" id="PF00194">
    <property type="entry name" value="Carb_anhydrase"/>
    <property type="match status" value="1"/>
</dbReference>
<dbReference type="InterPro" id="IPR036398">
    <property type="entry name" value="CA_dom_sf"/>
</dbReference>
<gene>
    <name evidence="2" type="ORF">SPARVUS_LOCUS2455075</name>
</gene>
<accession>A0ABN9B9S1</accession>
<evidence type="ECO:0000259" key="1">
    <source>
        <dbReference type="PROSITE" id="PS51144"/>
    </source>
</evidence>
<evidence type="ECO:0000313" key="3">
    <source>
        <dbReference type="Proteomes" id="UP001162483"/>
    </source>
</evidence>
<dbReference type="Proteomes" id="UP001162483">
    <property type="component" value="Unassembled WGS sequence"/>
</dbReference>
<name>A0ABN9B9S1_9NEOB</name>
<dbReference type="SUPFAM" id="SSF51069">
    <property type="entry name" value="Carbonic anhydrase"/>
    <property type="match status" value="1"/>
</dbReference>
<feature type="domain" description="Alpha-carbonic anhydrase" evidence="1">
    <location>
        <begin position="1"/>
        <end position="66"/>
    </location>
</feature>
<comment type="caution">
    <text evidence="2">The sequence shown here is derived from an EMBL/GenBank/DDBJ whole genome shotgun (WGS) entry which is preliminary data.</text>
</comment>
<evidence type="ECO:0000313" key="2">
    <source>
        <dbReference type="EMBL" id="CAI9544333.1"/>
    </source>
</evidence>
<dbReference type="EMBL" id="CATNWA010003004">
    <property type="protein sequence ID" value="CAI9544333.1"/>
    <property type="molecule type" value="Genomic_DNA"/>
</dbReference>
<proteinExistence type="predicted"/>
<dbReference type="Gene3D" id="3.10.200.10">
    <property type="entry name" value="Alpha carbonic anhydrase"/>
    <property type="match status" value="1"/>
</dbReference>
<sequence length="66" mass="7430">MASKGLVWWWKEQSPINIVTKHADFKNDLNPFHFIGYDAAYDVEIANNGHSAQVSLQNKGIQISEG</sequence>
<feature type="non-terminal residue" evidence="2">
    <location>
        <position position="66"/>
    </location>
</feature>
<dbReference type="InterPro" id="IPR001148">
    <property type="entry name" value="CA_dom"/>
</dbReference>
<protein>
    <recommendedName>
        <fullName evidence="1">Alpha-carbonic anhydrase domain-containing protein</fullName>
    </recommendedName>
</protein>
<organism evidence="2 3">
    <name type="scientific">Staurois parvus</name>
    <dbReference type="NCBI Taxonomy" id="386267"/>
    <lineage>
        <taxon>Eukaryota</taxon>
        <taxon>Metazoa</taxon>
        <taxon>Chordata</taxon>
        <taxon>Craniata</taxon>
        <taxon>Vertebrata</taxon>
        <taxon>Euteleostomi</taxon>
        <taxon>Amphibia</taxon>
        <taxon>Batrachia</taxon>
        <taxon>Anura</taxon>
        <taxon>Neobatrachia</taxon>
        <taxon>Ranoidea</taxon>
        <taxon>Ranidae</taxon>
        <taxon>Staurois</taxon>
    </lineage>
</organism>
<keyword evidence="3" id="KW-1185">Reference proteome</keyword>
<reference evidence="2" key="1">
    <citation type="submission" date="2023-05" db="EMBL/GenBank/DDBJ databases">
        <authorList>
            <person name="Stuckert A."/>
        </authorList>
    </citation>
    <scope>NUCLEOTIDE SEQUENCE</scope>
</reference>